<sequence length="72" mass="8197">MCLAAMRGEGIEPTNHGKTVVLTSFARCDFLAFAHSVREDPPRADLALRSVDDRLSVFFEWTWRIFAREDPA</sequence>
<reference evidence="1 2" key="1">
    <citation type="submission" date="2018-10" db="EMBL/GenBank/DDBJ databases">
        <title>Natrarchaeobius chitinivorans gen. nov., sp. nov., and Natrarchaeobius haloalkaliphilus sp. nov., alkaliphilic, chitin-utilizing haloarchaea from hypersaline alkaline lakes.</title>
        <authorList>
            <person name="Sorokin D.Y."/>
            <person name="Elcheninov A.G."/>
            <person name="Kostrikina N.A."/>
            <person name="Bale N.J."/>
            <person name="Sinninghe Damste J.S."/>
            <person name="Khijniak T.V."/>
            <person name="Kublanov I.V."/>
            <person name="Toshchakov S.V."/>
        </authorList>
    </citation>
    <scope>NUCLEOTIDE SEQUENCE [LARGE SCALE GENOMIC DNA]</scope>
    <source>
        <strain evidence="1 2">AArcht4T</strain>
    </source>
</reference>
<dbReference type="AlphaFoldDB" id="A0A3N6PDH1"/>
<evidence type="ECO:0000313" key="1">
    <source>
        <dbReference type="EMBL" id="RQG97699.1"/>
    </source>
</evidence>
<dbReference type="EMBL" id="REGA01000001">
    <property type="protein sequence ID" value="RQG97699.1"/>
    <property type="molecule type" value="Genomic_DNA"/>
</dbReference>
<protein>
    <submittedName>
        <fullName evidence="1">Uncharacterized protein</fullName>
    </submittedName>
</protein>
<proteinExistence type="predicted"/>
<comment type="caution">
    <text evidence="1">The sequence shown here is derived from an EMBL/GenBank/DDBJ whole genome shotgun (WGS) entry which is preliminary data.</text>
</comment>
<organism evidence="1 2">
    <name type="scientific">Natrarchaeobius chitinivorans</name>
    <dbReference type="NCBI Taxonomy" id="1679083"/>
    <lineage>
        <taxon>Archaea</taxon>
        <taxon>Methanobacteriati</taxon>
        <taxon>Methanobacteriota</taxon>
        <taxon>Stenosarchaea group</taxon>
        <taxon>Halobacteria</taxon>
        <taxon>Halobacteriales</taxon>
        <taxon>Natrialbaceae</taxon>
        <taxon>Natrarchaeobius</taxon>
    </lineage>
</organism>
<accession>A0A3N6PDH1</accession>
<keyword evidence="2" id="KW-1185">Reference proteome</keyword>
<evidence type="ECO:0000313" key="2">
    <source>
        <dbReference type="Proteomes" id="UP000282323"/>
    </source>
</evidence>
<dbReference type="Proteomes" id="UP000282323">
    <property type="component" value="Unassembled WGS sequence"/>
</dbReference>
<gene>
    <name evidence="1" type="ORF">EA473_00310</name>
</gene>
<name>A0A3N6PDH1_NATCH</name>